<keyword evidence="2" id="KW-1185">Reference proteome</keyword>
<evidence type="ECO:0000313" key="2">
    <source>
        <dbReference type="Proteomes" id="UP000244792"/>
    </source>
</evidence>
<accession>A0A2R4W1Z9</accession>
<gene>
    <name evidence="1" type="ORF">TDSAC_1424</name>
</gene>
<dbReference type="RefSeq" id="WP_108309545.1">
    <property type="nucleotide sequence ID" value="NZ_CP020921.1"/>
</dbReference>
<dbReference type="EMBL" id="CP020921">
    <property type="protein sequence ID" value="AWB10764.1"/>
    <property type="molecule type" value="Genomic_DNA"/>
</dbReference>
<evidence type="ECO:0000313" key="1">
    <source>
        <dbReference type="EMBL" id="AWB10764.1"/>
    </source>
</evidence>
<dbReference type="KEGG" id="taci:TDSAC_1424"/>
<dbReference type="Proteomes" id="UP000244792">
    <property type="component" value="Chromosome"/>
</dbReference>
<dbReference type="PANTHER" id="PTHR39431">
    <property type="entry name" value="FRPA/C-RELATED PROTEIN"/>
    <property type="match status" value="1"/>
</dbReference>
<protein>
    <submittedName>
        <fullName evidence="1">Uncharacterized protein</fullName>
    </submittedName>
</protein>
<dbReference type="PANTHER" id="PTHR39431:SF1">
    <property type="entry name" value="FRPA_C-RELATED PROTEIN"/>
    <property type="match status" value="1"/>
</dbReference>
<name>A0A2R4W1Z9_THEAF</name>
<organism evidence="1 2">
    <name type="scientific">Thermodesulfobium acidiphilum</name>
    <dbReference type="NCBI Taxonomy" id="1794699"/>
    <lineage>
        <taxon>Bacteria</taxon>
        <taxon>Pseudomonadati</taxon>
        <taxon>Thermodesulfobiota</taxon>
        <taxon>Thermodesulfobiia</taxon>
        <taxon>Thermodesulfobiales</taxon>
        <taxon>Thermodesulfobiaceae</taxon>
        <taxon>Thermodesulfobium</taxon>
    </lineage>
</organism>
<sequence length="114" mass="12562">MINFQNNTIAFSDKTYSFDLNSDGKPVQISFPMNGSGFLAMDKNNDGVINNGSELFGLNTGNAFNELSAYDSDHNGFIYEGDPVYNKLIVLTKDSSGNDQIYSLKDMNIRAISL</sequence>
<reference evidence="1 2" key="1">
    <citation type="submission" date="2017-04" db="EMBL/GenBank/DDBJ databases">
        <title>Genomic insights into metabolism of Thermodesulfobium acidiphilum.</title>
        <authorList>
            <person name="Toshchakov S.V."/>
            <person name="Frolov E.N."/>
            <person name="Kublanov I.V."/>
            <person name="Samarov N.I."/>
            <person name="Novikov A."/>
            <person name="Lebedinsky A.V."/>
            <person name="Bonch-Osmolovskaya E.A."/>
            <person name="Chernyh N.A."/>
        </authorList>
    </citation>
    <scope>NUCLEOTIDE SEQUENCE [LARGE SCALE GENOMIC DNA]</scope>
    <source>
        <strain evidence="1 2">3127-1</strain>
    </source>
</reference>
<proteinExistence type="predicted"/>
<dbReference type="AlphaFoldDB" id="A0A2R4W1Z9"/>